<proteinExistence type="inferred from homology"/>
<dbReference type="HAMAP" id="MF_01103">
    <property type="entry name" value="UPF0291"/>
    <property type="match status" value="1"/>
</dbReference>
<comment type="subcellular location">
    <subcellularLocation>
        <location evidence="2">Cytoplasm</location>
    </subcellularLocation>
</comment>
<dbReference type="Pfam" id="PF05979">
    <property type="entry name" value="DUF896"/>
    <property type="match status" value="1"/>
</dbReference>
<sequence length="79" mass="9256">MLPKPQLDRINELARKAKTEGLTLAEQKEQIELRKKYIENFRFGMRNTIEGLKVVDDDNNDVTPEKLKQIQHEKGIHGR</sequence>
<dbReference type="Proteomes" id="UP000743899">
    <property type="component" value="Unassembled WGS sequence"/>
</dbReference>
<evidence type="ECO:0000313" key="4">
    <source>
        <dbReference type="EMBL" id="NCU18393.1"/>
    </source>
</evidence>
<dbReference type="PANTHER" id="PTHR37300:SF1">
    <property type="entry name" value="UPF0291 PROTEIN YNZC"/>
    <property type="match status" value="1"/>
</dbReference>
<evidence type="ECO:0000313" key="5">
    <source>
        <dbReference type="Proteomes" id="UP000743899"/>
    </source>
</evidence>
<feature type="compositionally biased region" description="Basic and acidic residues" evidence="3">
    <location>
        <begin position="63"/>
        <end position="79"/>
    </location>
</feature>
<dbReference type="NCBIfam" id="NF002711">
    <property type="entry name" value="PRK02539.1"/>
    <property type="match status" value="1"/>
</dbReference>
<keyword evidence="1 2" id="KW-0963">Cytoplasm</keyword>
<evidence type="ECO:0000256" key="2">
    <source>
        <dbReference type="HAMAP-Rule" id="MF_01103"/>
    </source>
</evidence>
<dbReference type="EMBL" id="JAACYS010000058">
    <property type="protein sequence ID" value="NCU18393.1"/>
    <property type="molecule type" value="Genomic_DNA"/>
</dbReference>
<comment type="similarity">
    <text evidence="2">Belongs to the UPF0291 family.</text>
</comment>
<protein>
    <recommendedName>
        <fullName evidence="2">UPF0291 protein GW534_11770</fullName>
    </recommendedName>
</protein>
<dbReference type="InterPro" id="IPR009242">
    <property type="entry name" value="DUF896"/>
</dbReference>
<gene>
    <name evidence="4" type="ORF">GW534_11770</name>
</gene>
<keyword evidence="5" id="KW-1185">Reference proteome</keyword>
<name>A0ABX0A4M4_9BACI</name>
<organism evidence="4 5">
    <name type="scientific">Pallidibacillus pasinlerensis</name>
    <dbReference type="NCBI Taxonomy" id="2703818"/>
    <lineage>
        <taxon>Bacteria</taxon>
        <taxon>Bacillati</taxon>
        <taxon>Bacillota</taxon>
        <taxon>Bacilli</taxon>
        <taxon>Bacillales</taxon>
        <taxon>Bacillaceae</taxon>
        <taxon>Pallidibacillus</taxon>
    </lineage>
</organism>
<reference evidence="4 5" key="1">
    <citation type="submission" date="2020-01" db="EMBL/GenBank/DDBJ databases">
        <title>A novel Bacillus sp. from Pasinler.</title>
        <authorList>
            <person name="Adiguzel A."/>
            <person name="Ay H."/>
            <person name="Baltaci M.O."/>
        </authorList>
    </citation>
    <scope>NUCLEOTIDE SEQUENCE [LARGE SCALE GENOMIC DNA]</scope>
    <source>
        <strain evidence="4 5">P1</strain>
    </source>
</reference>
<dbReference type="RefSeq" id="WP_161921224.1">
    <property type="nucleotide sequence ID" value="NZ_JAACYS010000058.1"/>
</dbReference>
<accession>A0ABX0A4M4</accession>
<feature type="region of interest" description="Disordered" evidence="3">
    <location>
        <begin position="58"/>
        <end position="79"/>
    </location>
</feature>
<dbReference type="SUPFAM" id="SSF158221">
    <property type="entry name" value="YnzC-like"/>
    <property type="match status" value="1"/>
</dbReference>
<evidence type="ECO:0000256" key="1">
    <source>
        <dbReference type="ARBA" id="ARBA00022490"/>
    </source>
</evidence>
<evidence type="ECO:0000256" key="3">
    <source>
        <dbReference type="SAM" id="MobiDB-lite"/>
    </source>
</evidence>
<dbReference type="PANTHER" id="PTHR37300">
    <property type="entry name" value="UPF0291 PROTEIN CBO2609/CLC_2481"/>
    <property type="match status" value="1"/>
</dbReference>
<dbReference type="Gene3D" id="1.10.287.540">
    <property type="entry name" value="Helix hairpin bin"/>
    <property type="match status" value="1"/>
</dbReference>
<comment type="caution">
    <text evidence="4">The sequence shown here is derived from an EMBL/GenBank/DDBJ whole genome shotgun (WGS) entry which is preliminary data.</text>
</comment>